<dbReference type="EMBL" id="CM001377">
    <property type="protein sequence ID" value="EHM09380.1"/>
    <property type="molecule type" value="Genomic_DNA"/>
</dbReference>
<feature type="transmembrane region" description="Helical" evidence="6">
    <location>
        <begin position="231"/>
        <end position="252"/>
    </location>
</feature>
<feature type="transmembrane region" description="Helical" evidence="6">
    <location>
        <begin position="309"/>
        <end position="337"/>
    </location>
</feature>
<evidence type="ECO:0000256" key="4">
    <source>
        <dbReference type="ARBA" id="ARBA00022989"/>
    </source>
</evidence>
<evidence type="ECO:0000256" key="1">
    <source>
        <dbReference type="ARBA" id="ARBA00004141"/>
    </source>
</evidence>
<evidence type="ECO:0000256" key="5">
    <source>
        <dbReference type="ARBA" id="ARBA00023136"/>
    </source>
</evidence>
<dbReference type="InterPro" id="IPR001991">
    <property type="entry name" value="Na-dicarboxylate_symporter"/>
</dbReference>
<feature type="transmembrane region" description="Helical" evidence="6">
    <location>
        <begin position="272"/>
        <end position="297"/>
    </location>
</feature>
<dbReference type="RefSeq" id="WP_006582873.1">
    <property type="nucleotide sequence ID" value="NZ_CM001377.1"/>
</dbReference>
<keyword evidence="3 6" id="KW-0812">Transmembrane</keyword>
<dbReference type="eggNOG" id="COG1301">
    <property type="taxonomic scope" value="Bacteria"/>
</dbReference>
<accession>H0UNH3</accession>
<feature type="transmembrane region" description="Helical" evidence="6">
    <location>
        <begin position="199"/>
        <end position="219"/>
    </location>
</feature>
<feature type="transmembrane region" description="Helical" evidence="6">
    <location>
        <begin position="37"/>
        <end position="57"/>
    </location>
</feature>
<dbReference type="InterPro" id="IPR036458">
    <property type="entry name" value="Na:dicarbo_symporter_sf"/>
</dbReference>
<keyword evidence="5 6" id="KW-0472">Membrane</keyword>
<proteinExistence type="predicted"/>
<evidence type="ECO:0000256" key="2">
    <source>
        <dbReference type="ARBA" id="ARBA00022448"/>
    </source>
</evidence>
<name>H0UNH3_9BACT</name>
<feature type="transmembrane region" description="Helical" evidence="6">
    <location>
        <begin position="165"/>
        <end position="187"/>
    </location>
</feature>
<gene>
    <name evidence="7" type="ORF">TheveDRAFT_0196</name>
</gene>
<dbReference type="Proteomes" id="UP000005730">
    <property type="component" value="Chromosome"/>
</dbReference>
<keyword evidence="4 6" id="KW-1133">Transmembrane helix</keyword>
<dbReference type="GO" id="GO:0032329">
    <property type="term" value="P:serine transport"/>
    <property type="evidence" value="ECO:0007669"/>
    <property type="project" value="TreeGrafter"/>
</dbReference>
<keyword evidence="8" id="KW-1185">Reference proteome</keyword>
<dbReference type="PANTHER" id="PTHR42865:SF8">
    <property type="entry name" value="SERINE_THREONINE TRANSPORTER SSTT"/>
    <property type="match status" value="1"/>
</dbReference>
<sequence length="390" mass="40766">MKKLGLLSRLVIAIVLGIVIGSVAPEWAVRGLVTLSSIFGSFLSFMIPLIIVGFVAPGIGDLGHGAGKLLALTVIIAYASTLFAGSLAFLVDSSLFPHLVHAASHAGGNPEEALLKPFFVIEMPQIMGVMSALVLAFVLGVGMAQTKSRSLMNGMKEFQNIIENILGNFIIPLLPLLICGTFANLTYVGEVQVLLKTFAKVYMVVIGLHLTVIAIQYTVACTVAGKNPIKALLNMVPAYVTAIGTQSSAATIPVTLRQTKENNVSEDVADFVIPLCATIHLSGSTITITSCSIAVMMMHGVNFSFSTMFPFIMMLGLMMVAAPGVPGGAIMAALGILQSMLGFGPDMQALMIALYIAQDSFGTACNVTGDGAIAILVDKLKGSLIGTAKA</sequence>
<dbReference type="AlphaFoldDB" id="H0UNH3"/>
<dbReference type="GO" id="GO:0005886">
    <property type="term" value="C:plasma membrane"/>
    <property type="evidence" value="ECO:0007669"/>
    <property type="project" value="TreeGrafter"/>
</dbReference>
<organism evidence="7 8">
    <name type="scientific">Thermanaerovibrio velox DSM 12556</name>
    <dbReference type="NCBI Taxonomy" id="926567"/>
    <lineage>
        <taxon>Bacteria</taxon>
        <taxon>Thermotogati</taxon>
        <taxon>Synergistota</taxon>
        <taxon>Synergistia</taxon>
        <taxon>Synergistales</taxon>
        <taxon>Synergistaceae</taxon>
        <taxon>Thermanaerovibrio</taxon>
    </lineage>
</organism>
<dbReference type="Pfam" id="PF00375">
    <property type="entry name" value="SDF"/>
    <property type="match status" value="1"/>
</dbReference>
<keyword evidence="2" id="KW-0813">Transport</keyword>
<evidence type="ECO:0000256" key="3">
    <source>
        <dbReference type="ARBA" id="ARBA00022692"/>
    </source>
</evidence>
<evidence type="ECO:0000313" key="8">
    <source>
        <dbReference type="Proteomes" id="UP000005730"/>
    </source>
</evidence>
<dbReference type="PRINTS" id="PR00173">
    <property type="entry name" value="EDTRNSPORT"/>
</dbReference>
<dbReference type="PANTHER" id="PTHR42865">
    <property type="entry name" value="PROTON/GLUTAMATE-ASPARTATE SYMPORTER"/>
    <property type="match status" value="1"/>
</dbReference>
<dbReference type="OrthoDB" id="9768885at2"/>
<reference evidence="7 8" key="1">
    <citation type="submission" date="2011-10" db="EMBL/GenBank/DDBJ databases">
        <title>The Noncontiguous Finished genome of Thermanaerovibrio velox DSM 12556.</title>
        <authorList>
            <consortium name="US DOE Joint Genome Institute (JGI-PGF)"/>
            <person name="Lucas S."/>
            <person name="Copeland A."/>
            <person name="Lapidus A."/>
            <person name="Glavina del Rio T."/>
            <person name="Dalin E."/>
            <person name="Tice H."/>
            <person name="Bruce D."/>
            <person name="Goodwin L."/>
            <person name="Pitluck S."/>
            <person name="Peters L."/>
            <person name="Mikhailova N."/>
            <person name="Teshima H."/>
            <person name="Kyrpides N."/>
            <person name="Mavromatis K."/>
            <person name="Ivanova N."/>
            <person name="Markowitz V."/>
            <person name="Cheng J.-F."/>
            <person name="Hugenholtz P."/>
            <person name="Woyke T."/>
            <person name="Wu D."/>
            <person name="Spring S."/>
            <person name="Brambilla E.-M."/>
            <person name="Klenk H.-P."/>
            <person name="Eisen J.A."/>
        </authorList>
    </citation>
    <scope>NUCLEOTIDE SEQUENCE [LARGE SCALE GENOMIC DNA]</scope>
    <source>
        <strain evidence="7 8">DSM 12556</strain>
    </source>
</reference>
<dbReference type="SUPFAM" id="SSF118215">
    <property type="entry name" value="Proton glutamate symport protein"/>
    <property type="match status" value="1"/>
</dbReference>
<feature type="transmembrane region" description="Helical" evidence="6">
    <location>
        <begin position="126"/>
        <end position="144"/>
    </location>
</feature>
<dbReference type="FunFam" id="1.10.3860.10:FF:000007">
    <property type="entry name" value="Dicarboxylate/amino acid:cation symporter"/>
    <property type="match status" value="1"/>
</dbReference>
<dbReference type="Gene3D" id="1.10.3860.10">
    <property type="entry name" value="Sodium:dicarboxylate symporter"/>
    <property type="match status" value="1"/>
</dbReference>
<dbReference type="GO" id="GO:0005295">
    <property type="term" value="F:neutral L-amino acid:sodium symporter activity"/>
    <property type="evidence" value="ECO:0007669"/>
    <property type="project" value="TreeGrafter"/>
</dbReference>
<dbReference type="STRING" id="926567.TheveDRAFT_0196"/>
<evidence type="ECO:0000256" key="6">
    <source>
        <dbReference type="SAM" id="Phobius"/>
    </source>
</evidence>
<protein>
    <submittedName>
        <fullName evidence="7">Na+/H+ dicarboxylate symporter</fullName>
    </submittedName>
</protein>
<dbReference type="HOGENOM" id="CLU_035303_0_0_0"/>
<evidence type="ECO:0000313" key="7">
    <source>
        <dbReference type="EMBL" id="EHM09380.1"/>
    </source>
</evidence>
<comment type="subcellular location">
    <subcellularLocation>
        <location evidence="1">Membrane</location>
        <topology evidence="1">Multi-pass membrane protein</topology>
    </subcellularLocation>
</comment>
<feature type="transmembrane region" description="Helical" evidence="6">
    <location>
        <begin position="69"/>
        <end position="91"/>
    </location>
</feature>